<dbReference type="SUPFAM" id="SSF48452">
    <property type="entry name" value="TPR-like"/>
    <property type="match status" value="1"/>
</dbReference>
<feature type="repeat" description="TPR" evidence="8">
    <location>
        <begin position="101"/>
        <end position="134"/>
    </location>
</feature>
<dbReference type="OrthoDB" id="9807778at2"/>
<keyword evidence="6 9" id="KW-1133">Transmembrane helix</keyword>
<dbReference type="InterPro" id="IPR001173">
    <property type="entry name" value="Glyco_trans_2-like"/>
</dbReference>
<keyword evidence="2" id="KW-0328">Glycosyltransferase</keyword>
<dbReference type="PROSITE" id="PS50005">
    <property type="entry name" value="TPR"/>
    <property type="match status" value="4"/>
</dbReference>
<keyword evidence="4 9" id="KW-0812">Transmembrane</keyword>
<dbReference type="PANTHER" id="PTHR48090:SF3">
    <property type="entry name" value="UNDECAPRENYL-PHOSPHATE 4-DEOXY-4-FORMAMIDO-L-ARABINOSE TRANSFERASE"/>
    <property type="match status" value="1"/>
</dbReference>
<sequence length="583" mass="66565">MIDIEVKEQFQKKIKKNGLKQLHRKLNREPDSYEINLQLGIFYFQKSEISKAIFYLEKAADLNKDHAELQFILANAHKVLNNASKSEVFFKKALALQPENFEFLYNYGLLLHSSNRLSEATEIFEMAIKTQPDNYKLLNDIGVLFHLQHKYCKAIHFFEEAIKIKPDYIVAVVNTGYVYLAVNDLSKAQKVVNKLYINHRKNSEVINLKKKFEFAITKSENVNLDLNTELYFSDQPFQISPLKIIKDFEDKANLQNIGLSVVIPICNERENIPLLYTELLDTLNNLKQAYEIIFVDDGSIDGSGNELEKIAERDKDVKVIYLRRNYGQTAALNAGFKYSRGAVVITLDGDLQNDPADIPILLEKMAEGYDLVSGLREKRKDKMLTRRIPSFIANRLINKLIKGTGVQLRDFGCTLKAYKRGIIKNINLYGEMHRFIPVFAAWLGVKVAEVPVNHRPRINGVPKYNLSRVSRVIFDLIVIRFFSDYLTTPIQFFGKIAAKIAGMGLIVVLVLSCLALFTTLSVSFNTIILLSGILLLTVLQIAFMGLLGEIIMRSYFEGQNKDYYVVKNITNDVTETSQRTLGL</sequence>
<feature type="repeat" description="TPR" evidence="8">
    <location>
        <begin position="33"/>
        <end position="66"/>
    </location>
</feature>
<dbReference type="InterPro" id="IPR019734">
    <property type="entry name" value="TPR_rpt"/>
</dbReference>
<dbReference type="Gene3D" id="1.25.40.10">
    <property type="entry name" value="Tetratricopeptide repeat domain"/>
    <property type="match status" value="2"/>
</dbReference>
<evidence type="ECO:0000256" key="2">
    <source>
        <dbReference type="ARBA" id="ARBA00022676"/>
    </source>
</evidence>
<evidence type="ECO:0000256" key="4">
    <source>
        <dbReference type="ARBA" id="ARBA00022692"/>
    </source>
</evidence>
<evidence type="ECO:0000256" key="8">
    <source>
        <dbReference type="PROSITE-ProRule" id="PRU00339"/>
    </source>
</evidence>
<dbReference type="Pfam" id="PF00535">
    <property type="entry name" value="Glycos_transf_2"/>
    <property type="match status" value="1"/>
</dbReference>
<evidence type="ECO:0000313" key="11">
    <source>
        <dbReference type="EMBL" id="GAX60369.1"/>
    </source>
</evidence>
<keyword evidence="1" id="KW-1003">Cell membrane</keyword>
<dbReference type="CDD" id="cd04187">
    <property type="entry name" value="DPM1_like_bac"/>
    <property type="match status" value="1"/>
</dbReference>
<dbReference type="SUPFAM" id="SSF53448">
    <property type="entry name" value="Nucleotide-diphospho-sugar transferases"/>
    <property type="match status" value="1"/>
</dbReference>
<protein>
    <submittedName>
        <fullName evidence="11">Glycosyl transferase, family 2</fullName>
    </submittedName>
</protein>
<evidence type="ECO:0000259" key="10">
    <source>
        <dbReference type="Pfam" id="PF00535"/>
    </source>
</evidence>
<dbReference type="InterPro" id="IPR050256">
    <property type="entry name" value="Glycosyltransferase_2"/>
</dbReference>
<dbReference type="InterPro" id="IPR029044">
    <property type="entry name" value="Nucleotide-diphossugar_trans"/>
</dbReference>
<dbReference type="GO" id="GO:0005886">
    <property type="term" value="C:plasma membrane"/>
    <property type="evidence" value="ECO:0007669"/>
    <property type="project" value="TreeGrafter"/>
</dbReference>
<evidence type="ECO:0000256" key="7">
    <source>
        <dbReference type="ARBA" id="ARBA00023136"/>
    </source>
</evidence>
<organism evidence="11 12">
    <name type="scientific">Candidatus Scalindua japonica</name>
    <dbReference type="NCBI Taxonomy" id="1284222"/>
    <lineage>
        <taxon>Bacteria</taxon>
        <taxon>Pseudomonadati</taxon>
        <taxon>Planctomycetota</taxon>
        <taxon>Candidatus Brocadiia</taxon>
        <taxon>Candidatus Brocadiales</taxon>
        <taxon>Candidatus Scalinduaceae</taxon>
        <taxon>Candidatus Scalindua</taxon>
    </lineage>
</organism>
<dbReference type="InterPro" id="IPR011990">
    <property type="entry name" value="TPR-like_helical_dom_sf"/>
</dbReference>
<gene>
    <name evidence="11" type="ORF">SCALIN_C10_0129</name>
</gene>
<evidence type="ECO:0000256" key="5">
    <source>
        <dbReference type="ARBA" id="ARBA00022985"/>
    </source>
</evidence>
<dbReference type="GO" id="GO:0009103">
    <property type="term" value="P:lipopolysaccharide biosynthetic process"/>
    <property type="evidence" value="ECO:0007669"/>
    <property type="project" value="UniProtKB-KW"/>
</dbReference>
<dbReference type="Gene3D" id="3.90.550.10">
    <property type="entry name" value="Spore Coat Polysaccharide Biosynthesis Protein SpsA, Chain A"/>
    <property type="match status" value="1"/>
</dbReference>
<comment type="caution">
    <text evidence="11">The sequence shown here is derived from an EMBL/GenBank/DDBJ whole genome shotgun (WGS) entry which is preliminary data.</text>
</comment>
<keyword evidence="5" id="KW-0448">Lipopolysaccharide biosynthesis</keyword>
<dbReference type="Proteomes" id="UP000218542">
    <property type="component" value="Unassembled WGS sequence"/>
</dbReference>
<feature type="domain" description="Glycosyltransferase 2-like" evidence="10">
    <location>
        <begin position="260"/>
        <end position="424"/>
    </location>
</feature>
<dbReference type="RefSeq" id="WP_133111733.1">
    <property type="nucleotide sequence ID" value="NZ_BAOS01000010.1"/>
</dbReference>
<accession>A0A286TWV4</accession>
<keyword evidence="3 11" id="KW-0808">Transferase</keyword>
<dbReference type="Pfam" id="PF13181">
    <property type="entry name" value="TPR_8"/>
    <property type="match status" value="1"/>
</dbReference>
<evidence type="ECO:0000256" key="6">
    <source>
        <dbReference type="ARBA" id="ARBA00022989"/>
    </source>
</evidence>
<dbReference type="AlphaFoldDB" id="A0A286TWV4"/>
<name>A0A286TWV4_9BACT</name>
<dbReference type="Pfam" id="PF13431">
    <property type="entry name" value="TPR_17"/>
    <property type="match status" value="1"/>
</dbReference>
<feature type="transmembrane region" description="Helical" evidence="9">
    <location>
        <begin position="526"/>
        <end position="547"/>
    </location>
</feature>
<keyword evidence="7 9" id="KW-0472">Membrane</keyword>
<proteinExistence type="predicted"/>
<dbReference type="PANTHER" id="PTHR48090">
    <property type="entry name" value="UNDECAPRENYL-PHOSPHATE 4-DEOXY-4-FORMAMIDO-L-ARABINOSE TRANSFERASE-RELATED"/>
    <property type="match status" value="1"/>
</dbReference>
<evidence type="ECO:0000256" key="3">
    <source>
        <dbReference type="ARBA" id="ARBA00022679"/>
    </source>
</evidence>
<dbReference type="GO" id="GO:0099621">
    <property type="term" value="F:undecaprenyl-phosphate 4-deoxy-4-formamido-L-arabinose transferase activity"/>
    <property type="evidence" value="ECO:0007669"/>
    <property type="project" value="TreeGrafter"/>
</dbReference>
<evidence type="ECO:0000256" key="9">
    <source>
        <dbReference type="SAM" id="Phobius"/>
    </source>
</evidence>
<feature type="transmembrane region" description="Helical" evidence="9">
    <location>
        <begin position="500"/>
        <end position="520"/>
    </location>
</feature>
<dbReference type="EMBL" id="BAOS01000010">
    <property type="protein sequence ID" value="GAX60369.1"/>
    <property type="molecule type" value="Genomic_DNA"/>
</dbReference>
<keyword evidence="12" id="KW-1185">Reference proteome</keyword>
<evidence type="ECO:0000313" key="12">
    <source>
        <dbReference type="Proteomes" id="UP000218542"/>
    </source>
</evidence>
<feature type="repeat" description="TPR" evidence="8">
    <location>
        <begin position="135"/>
        <end position="168"/>
    </location>
</feature>
<feature type="repeat" description="TPR" evidence="8">
    <location>
        <begin position="67"/>
        <end position="100"/>
    </location>
</feature>
<keyword evidence="8" id="KW-0802">TPR repeat</keyword>
<reference evidence="12" key="1">
    <citation type="journal article" date="2017" name="Environ. Microbiol. Rep.">
        <title>Genetic Diversity of Marine Anaerobic Ammonium-Oxidizing Bacteria as Revealed by Genomic and Proteomic Analyses of 'Candidatus Scalindua japonica'.</title>
        <authorList>
            <person name="Oshiki M."/>
            <person name="Mizuto K."/>
            <person name="Kimura Z."/>
            <person name="Kindaichi T."/>
            <person name="Satoh H."/>
            <person name="Okabe S."/>
        </authorList>
    </citation>
    <scope>NUCLEOTIDE SEQUENCE [LARGE SCALE GENOMIC DNA]</scope>
    <source>
        <strain evidence="12">husup-a2</strain>
    </source>
</reference>
<dbReference type="SMART" id="SM00028">
    <property type="entry name" value="TPR"/>
    <property type="match status" value="4"/>
</dbReference>
<evidence type="ECO:0000256" key="1">
    <source>
        <dbReference type="ARBA" id="ARBA00022475"/>
    </source>
</evidence>